<dbReference type="SUPFAM" id="SSF51735">
    <property type="entry name" value="NAD(P)-binding Rossmann-fold domains"/>
    <property type="match status" value="1"/>
</dbReference>
<dbReference type="KEGG" id="far:ABE41_019730"/>
<accession>A0A1B1Z9W9</accession>
<dbReference type="STRING" id="255247.ABE41_019730"/>
<dbReference type="PANTHER" id="PTHR43355:SF2">
    <property type="entry name" value="FLAVIN REDUCTASE (NADPH)"/>
    <property type="match status" value="1"/>
</dbReference>
<gene>
    <name evidence="2" type="ORF">ABE41_019730</name>
</gene>
<dbReference type="AlphaFoldDB" id="A0A1B1Z9W9"/>
<proteinExistence type="predicted"/>
<feature type="domain" description="NAD(P)-binding" evidence="1">
    <location>
        <begin position="7"/>
        <end position="196"/>
    </location>
</feature>
<dbReference type="PANTHER" id="PTHR43355">
    <property type="entry name" value="FLAVIN REDUCTASE (NADPH)"/>
    <property type="match status" value="1"/>
</dbReference>
<sequence length="207" mass="22826">MKLLLLGASGRVGQKVAELSIQEGMKVHALLRNPEKVPSSILEKITYTHGNVLNKEQIEEAISGNDMVVSALSTDGGNVLSESMPLIIEAMKKEGISRIISVGTAGILQSRAEPDMLRYQSSESKRKLTRAAEDHHKAYNFLKESALDWTIVCPTYLPDGDATGVYRVEEDFLPEDGSKITTGDTAHFTFSLIKEPRFIKFRVGIAY</sequence>
<evidence type="ECO:0000259" key="1">
    <source>
        <dbReference type="Pfam" id="PF13460"/>
    </source>
</evidence>
<dbReference type="CDD" id="cd05244">
    <property type="entry name" value="BVR-B_like_SDR_a"/>
    <property type="match status" value="1"/>
</dbReference>
<dbReference type="InterPro" id="IPR051606">
    <property type="entry name" value="Polyketide_Oxido-like"/>
</dbReference>
<dbReference type="Proteomes" id="UP000077412">
    <property type="component" value="Chromosome"/>
</dbReference>
<dbReference type="InterPro" id="IPR036291">
    <property type="entry name" value="NAD(P)-bd_dom_sf"/>
</dbReference>
<keyword evidence="3" id="KW-1185">Reference proteome</keyword>
<organism evidence="2 3">
    <name type="scientific">Fictibacillus arsenicus</name>
    <dbReference type="NCBI Taxonomy" id="255247"/>
    <lineage>
        <taxon>Bacteria</taxon>
        <taxon>Bacillati</taxon>
        <taxon>Bacillota</taxon>
        <taxon>Bacilli</taxon>
        <taxon>Bacillales</taxon>
        <taxon>Fictibacillaceae</taxon>
        <taxon>Fictibacillus</taxon>
    </lineage>
</organism>
<dbReference type="OrthoDB" id="9785372at2"/>
<dbReference type="Pfam" id="PF13460">
    <property type="entry name" value="NAD_binding_10"/>
    <property type="match status" value="1"/>
</dbReference>
<evidence type="ECO:0000313" key="3">
    <source>
        <dbReference type="Proteomes" id="UP000077412"/>
    </source>
</evidence>
<dbReference type="RefSeq" id="WP_066294139.1">
    <property type="nucleotide sequence ID" value="NZ_CP016761.1"/>
</dbReference>
<protein>
    <recommendedName>
        <fullName evidence="1">NAD(P)-binding domain-containing protein</fullName>
    </recommendedName>
</protein>
<dbReference type="EMBL" id="CP016761">
    <property type="protein sequence ID" value="ANX14250.1"/>
    <property type="molecule type" value="Genomic_DNA"/>
</dbReference>
<dbReference type="Gene3D" id="3.40.50.720">
    <property type="entry name" value="NAD(P)-binding Rossmann-like Domain"/>
    <property type="match status" value="1"/>
</dbReference>
<dbReference type="InterPro" id="IPR016040">
    <property type="entry name" value="NAD(P)-bd_dom"/>
</dbReference>
<name>A0A1B1Z9W9_9BACL</name>
<reference evidence="2 3" key="1">
    <citation type="submission" date="2016-08" db="EMBL/GenBank/DDBJ databases">
        <title>Complete genome sequence of Fictibacillus arsenicus G25-54, a strain with toxicity to nematodes and a potential arsenic-resistance activity.</title>
        <authorList>
            <person name="Zheng Z."/>
        </authorList>
    </citation>
    <scope>NUCLEOTIDE SEQUENCE [LARGE SCALE GENOMIC DNA]</scope>
    <source>
        <strain evidence="2 3">G25-54</strain>
    </source>
</reference>
<dbReference type="GO" id="GO:0016646">
    <property type="term" value="F:oxidoreductase activity, acting on the CH-NH group of donors, NAD or NADP as acceptor"/>
    <property type="evidence" value="ECO:0007669"/>
    <property type="project" value="TreeGrafter"/>
</dbReference>
<evidence type="ECO:0000313" key="2">
    <source>
        <dbReference type="EMBL" id="ANX14250.1"/>
    </source>
</evidence>